<gene>
    <name evidence="2" type="ORF">SAMN05421747_104104</name>
</gene>
<keyword evidence="1" id="KW-1133">Transmembrane helix</keyword>
<protein>
    <submittedName>
        <fullName evidence="2">Uncharacterized protein</fullName>
    </submittedName>
</protein>
<reference evidence="2 3" key="1">
    <citation type="submission" date="2016-10" db="EMBL/GenBank/DDBJ databases">
        <authorList>
            <person name="de Groot N.N."/>
        </authorList>
    </citation>
    <scope>NUCLEOTIDE SEQUENCE [LARGE SCALE GENOMIC DNA]</scope>
    <source>
        <strain evidence="2 3">DSM 22900</strain>
    </source>
</reference>
<dbReference type="EMBL" id="FOLL01000004">
    <property type="protein sequence ID" value="SFC09236.1"/>
    <property type="molecule type" value="Genomic_DNA"/>
</dbReference>
<keyword evidence="3" id="KW-1185">Reference proteome</keyword>
<organism evidence="2 3">
    <name type="scientific">Parapedobacter composti</name>
    <dbReference type="NCBI Taxonomy" id="623281"/>
    <lineage>
        <taxon>Bacteria</taxon>
        <taxon>Pseudomonadati</taxon>
        <taxon>Bacteroidota</taxon>
        <taxon>Sphingobacteriia</taxon>
        <taxon>Sphingobacteriales</taxon>
        <taxon>Sphingobacteriaceae</taxon>
        <taxon>Parapedobacter</taxon>
    </lineage>
</organism>
<proteinExistence type="predicted"/>
<dbReference type="AlphaFoldDB" id="A0A1I1GCT0"/>
<sequence length="49" mass="5419">MRRINWVTSWKTREARSFAGFFFFGASGGYLLVVFAPGELLHDGLPVGG</sequence>
<accession>A0A1I1GCT0</accession>
<keyword evidence="1" id="KW-0812">Transmembrane</keyword>
<evidence type="ECO:0000313" key="2">
    <source>
        <dbReference type="EMBL" id="SFC09236.1"/>
    </source>
</evidence>
<keyword evidence="1" id="KW-0472">Membrane</keyword>
<evidence type="ECO:0000313" key="3">
    <source>
        <dbReference type="Proteomes" id="UP000199577"/>
    </source>
</evidence>
<name>A0A1I1GCT0_9SPHI</name>
<dbReference type="Proteomes" id="UP000199577">
    <property type="component" value="Unassembled WGS sequence"/>
</dbReference>
<evidence type="ECO:0000256" key="1">
    <source>
        <dbReference type="SAM" id="Phobius"/>
    </source>
</evidence>
<feature type="transmembrane region" description="Helical" evidence="1">
    <location>
        <begin position="21"/>
        <end position="38"/>
    </location>
</feature>